<keyword evidence="3" id="KW-0720">Serine protease</keyword>
<keyword evidence="3" id="KW-0645">Protease</keyword>
<dbReference type="SUPFAM" id="SSF50494">
    <property type="entry name" value="Trypsin-like serine proteases"/>
    <property type="match status" value="1"/>
</dbReference>
<reference evidence="5" key="1">
    <citation type="submission" date="2022-04" db="EMBL/GenBank/DDBJ databases">
        <authorList>
            <person name="Xu L."/>
            <person name="Lv Z."/>
        </authorList>
    </citation>
    <scope>NUCLEOTIDE SEQUENCE</scope>
    <source>
        <strain evidence="5">LV_2022a</strain>
    </source>
</reference>
<dbReference type="InterPro" id="IPR033116">
    <property type="entry name" value="TRYPSIN_SER"/>
</dbReference>
<dbReference type="SMART" id="SM00020">
    <property type="entry name" value="Tryp_SPc"/>
    <property type="match status" value="1"/>
</dbReference>
<evidence type="ECO:0000313" key="5">
    <source>
        <dbReference type="EMBL" id="KAK4473413.1"/>
    </source>
</evidence>
<evidence type="ECO:0000256" key="2">
    <source>
        <dbReference type="ARBA" id="ARBA00024195"/>
    </source>
</evidence>
<feature type="domain" description="Peptidase S1" evidence="4">
    <location>
        <begin position="112"/>
        <end position="363"/>
    </location>
</feature>
<dbReference type="PANTHER" id="PTHR24256">
    <property type="entry name" value="TRYPTASE-RELATED"/>
    <property type="match status" value="1"/>
</dbReference>
<dbReference type="AlphaFoldDB" id="A0AAE1ZGY4"/>
<comment type="caution">
    <text evidence="5">The sequence shown here is derived from an EMBL/GenBank/DDBJ whole genome shotgun (WGS) entry which is preliminary data.</text>
</comment>
<dbReference type="Pfam" id="PF00089">
    <property type="entry name" value="Trypsin"/>
    <property type="match status" value="2"/>
</dbReference>
<evidence type="ECO:0000256" key="1">
    <source>
        <dbReference type="ARBA" id="ARBA00023157"/>
    </source>
</evidence>
<dbReference type="GO" id="GO:0006508">
    <property type="term" value="P:proteolysis"/>
    <property type="evidence" value="ECO:0007669"/>
    <property type="project" value="UniProtKB-KW"/>
</dbReference>
<keyword evidence="1" id="KW-1015">Disulfide bond</keyword>
<dbReference type="InterPro" id="IPR051487">
    <property type="entry name" value="Ser/Thr_Proteases_Immune/Dev"/>
</dbReference>
<organism evidence="5 6">
    <name type="scientific">Schistosoma mekongi</name>
    <name type="common">Parasitic worm</name>
    <dbReference type="NCBI Taxonomy" id="38744"/>
    <lineage>
        <taxon>Eukaryota</taxon>
        <taxon>Metazoa</taxon>
        <taxon>Spiralia</taxon>
        <taxon>Lophotrochozoa</taxon>
        <taxon>Platyhelminthes</taxon>
        <taxon>Trematoda</taxon>
        <taxon>Digenea</taxon>
        <taxon>Strigeidida</taxon>
        <taxon>Schistosomatoidea</taxon>
        <taxon>Schistosomatidae</taxon>
        <taxon>Schistosoma</taxon>
    </lineage>
</organism>
<dbReference type="InterPro" id="IPR043504">
    <property type="entry name" value="Peptidase_S1_PA_chymotrypsin"/>
</dbReference>
<dbReference type="Proteomes" id="UP001292079">
    <property type="component" value="Unassembled WGS sequence"/>
</dbReference>
<dbReference type="GO" id="GO:0004252">
    <property type="term" value="F:serine-type endopeptidase activity"/>
    <property type="evidence" value="ECO:0007669"/>
    <property type="project" value="InterPro"/>
</dbReference>
<dbReference type="FunFam" id="2.40.10.10:FF:000068">
    <property type="entry name" value="transmembrane protease serine 2"/>
    <property type="match status" value="1"/>
</dbReference>
<protein>
    <recommendedName>
        <fullName evidence="4">Peptidase S1 domain-containing protein</fullName>
    </recommendedName>
</protein>
<evidence type="ECO:0000259" key="4">
    <source>
        <dbReference type="PROSITE" id="PS50240"/>
    </source>
</evidence>
<keyword evidence="6" id="KW-1185">Reference proteome</keyword>
<name>A0AAE1ZGY4_SCHME</name>
<comment type="similarity">
    <text evidence="2">Belongs to the peptidase S1 family. CLIP subfamily.</text>
</comment>
<dbReference type="InterPro" id="IPR001254">
    <property type="entry name" value="Trypsin_dom"/>
</dbReference>
<dbReference type="Gene3D" id="2.40.10.10">
    <property type="entry name" value="Trypsin-like serine proteases"/>
    <property type="match status" value="2"/>
</dbReference>
<gene>
    <name evidence="5" type="ORF">MN116_002785</name>
</gene>
<proteinExistence type="inferred from homology"/>
<dbReference type="InterPro" id="IPR018114">
    <property type="entry name" value="TRYPSIN_HIS"/>
</dbReference>
<reference evidence="5" key="2">
    <citation type="journal article" date="2023" name="Infect Dis Poverty">
        <title>Chromosome-scale genome of the human blood fluke Schistosoma mekongi and its implications for public health.</title>
        <authorList>
            <person name="Zhou M."/>
            <person name="Xu L."/>
            <person name="Xu D."/>
            <person name="Chen W."/>
            <person name="Khan J."/>
            <person name="Hu Y."/>
            <person name="Huang H."/>
            <person name="Wei H."/>
            <person name="Zhang Y."/>
            <person name="Chusongsang P."/>
            <person name="Tanasarnprasert K."/>
            <person name="Hu X."/>
            <person name="Limpanont Y."/>
            <person name="Lv Z."/>
        </authorList>
    </citation>
    <scope>NUCLEOTIDE SEQUENCE</scope>
    <source>
        <strain evidence="5">LV_2022a</strain>
    </source>
</reference>
<evidence type="ECO:0000256" key="3">
    <source>
        <dbReference type="RuleBase" id="RU363034"/>
    </source>
</evidence>
<dbReference type="InterPro" id="IPR009003">
    <property type="entry name" value="Peptidase_S1_PA"/>
</dbReference>
<evidence type="ECO:0000313" key="6">
    <source>
        <dbReference type="Proteomes" id="UP001292079"/>
    </source>
</evidence>
<dbReference type="PROSITE" id="PS00134">
    <property type="entry name" value="TRYPSIN_HIS"/>
    <property type="match status" value="1"/>
</dbReference>
<dbReference type="PROSITE" id="PS00135">
    <property type="entry name" value="TRYPSIN_SER"/>
    <property type="match status" value="1"/>
</dbReference>
<keyword evidence="3" id="KW-0378">Hydrolase</keyword>
<accession>A0AAE1ZGY4</accession>
<dbReference type="PROSITE" id="PS50240">
    <property type="entry name" value="TRYPSIN_DOM"/>
    <property type="match status" value="1"/>
</dbReference>
<dbReference type="InterPro" id="IPR001314">
    <property type="entry name" value="Peptidase_S1A"/>
</dbReference>
<dbReference type="PRINTS" id="PR00722">
    <property type="entry name" value="CHYMOTRYPSIN"/>
</dbReference>
<dbReference type="EMBL" id="JALJAT010000002">
    <property type="protein sequence ID" value="KAK4473413.1"/>
    <property type="molecule type" value="Genomic_DNA"/>
</dbReference>
<sequence>MKFRKCDWMNIHHTDYLTVLYGDTTNCKYSSAIQPVIYGGLRLIVNEKGKLDFMEPEIVRLSSGAQLQETSDSKSSSEDDKLEEKRHAAQSNFFRSMQIPDSLIQFLLERFVSISYTVRRFKSVKPRHLCGGMLISNDWVLTAAHCISPFQRGVQNLQVAKLQQHMDKSSIQFKPNDMTRSIETVILHPNFTQGESLSPDIALLKLQRSVINSLINEMKDYTNIKHLLSVNDDLIVNGPKYLCLVAGVGHLKYRNLANANSNYYFHVAFVHLESCSKLWMKMELESKTNQRKSHEQQENQWIEVCRQSLNGGRVDQKCPFSYLCAGGRYVDGDTCQGDSGGPLLCIESDYVKFNKVGNLFLNCFVMF</sequence>